<feature type="domain" description="Impact N-terminal" evidence="2">
    <location>
        <begin position="16"/>
        <end position="116"/>
    </location>
</feature>
<dbReference type="Gene3D" id="3.30.70.240">
    <property type="match status" value="1"/>
</dbReference>
<dbReference type="Pfam" id="PF09186">
    <property type="entry name" value="DUF1949"/>
    <property type="match status" value="1"/>
</dbReference>
<reference evidence="4 5" key="1">
    <citation type="submission" date="2016-12" db="EMBL/GenBank/DDBJ databases">
        <title>Comparative genomics of Bartonella apis.</title>
        <authorList>
            <person name="Engel P."/>
        </authorList>
    </citation>
    <scope>NUCLEOTIDE SEQUENCE [LARGE SCALE GENOMIC DNA]</scope>
    <source>
        <strain evidence="4 5">PEB0149</strain>
    </source>
</reference>
<sequence>MAFTIASATELMEEIKKSRFLTRAFPINSVTEAEAIIETIRKEEATHHCYAWKFHLNYRFNDDGEPTGTAGKPILNAIEGRDCDCVLVIVTRWFGGIKLGTGGLVRAYGGGATRALQKAELVELVDWQILTFHCPFNLLPIIENELQNFLAQIENRHFDDKGCELTLRLPKAERQNFIDRIKDLSNGKILIECENSCSDTSL</sequence>
<evidence type="ECO:0000259" key="2">
    <source>
        <dbReference type="Pfam" id="PF01205"/>
    </source>
</evidence>
<accession>A0A1R0FB52</accession>
<dbReference type="InterPro" id="IPR035647">
    <property type="entry name" value="EFG_III/V"/>
</dbReference>
<feature type="domain" description="UPF0029" evidence="3">
    <location>
        <begin position="133"/>
        <end position="188"/>
    </location>
</feature>
<dbReference type="PANTHER" id="PTHR16301:SF20">
    <property type="entry name" value="IMPACT FAMILY MEMBER YIGZ"/>
    <property type="match status" value="1"/>
</dbReference>
<dbReference type="Gene3D" id="3.30.230.30">
    <property type="entry name" value="Impact, N-terminal domain"/>
    <property type="match status" value="1"/>
</dbReference>
<dbReference type="Pfam" id="PF01205">
    <property type="entry name" value="Impact_N"/>
    <property type="match status" value="1"/>
</dbReference>
<dbReference type="SUPFAM" id="SSF54211">
    <property type="entry name" value="Ribosomal protein S5 domain 2-like"/>
    <property type="match status" value="1"/>
</dbReference>
<organism evidence="4 5">
    <name type="scientific">Bartonella apis</name>
    <dbReference type="NCBI Taxonomy" id="1686310"/>
    <lineage>
        <taxon>Bacteria</taxon>
        <taxon>Pseudomonadati</taxon>
        <taxon>Pseudomonadota</taxon>
        <taxon>Alphaproteobacteria</taxon>
        <taxon>Hyphomicrobiales</taxon>
        <taxon>Bartonellaceae</taxon>
        <taxon>Bartonella</taxon>
    </lineage>
</organism>
<evidence type="ECO:0000313" key="4">
    <source>
        <dbReference type="EMBL" id="OLY44195.1"/>
    </source>
</evidence>
<dbReference type="RefSeq" id="WP_075869349.1">
    <property type="nucleotide sequence ID" value="NZ_CALYQA010000002.1"/>
</dbReference>
<dbReference type="Proteomes" id="UP000187344">
    <property type="component" value="Unassembled WGS sequence"/>
</dbReference>
<dbReference type="AlphaFoldDB" id="A0A1R0FB52"/>
<dbReference type="InterPro" id="IPR023582">
    <property type="entry name" value="Impact"/>
</dbReference>
<dbReference type="PANTHER" id="PTHR16301">
    <property type="entry name" value="IMPACT-RELATED"/>
    <property type="match status" value="1"/>
</dbReference>
<dbReference type="EMBL" id="LXYT01000001">
    <property type="protein sequence ID" value="OLY44195.1"/>
    <property type="molecule type" value="Genomic_DNA"/>
</dbReference>
<dbReference type="InterPro" id="IPR015269">
    <property type="entry name" value="UPF0029_Impact_C"/>
</dbReference>
<proteinExistence type="inferred from homology"/>
<dbReference type="GO" id="GO:0017111">
    <property type="term" value="F:ribonucleoside triphosphate phosphatase activity"/>
    <property type="evidence" value="ECO:0007669"/>
    <property type="project" value="UniProtKB-ARBA"/>
</dbReference>
<dbReference type="InterPro" id="IPR036956">
    <property type="entry name" value="Impact_N_sf"/>
</dbReference>
<dbReference type="GO" id="GO:0006446">
    <property type="term" value="P:regulation of translational initiation"/>
    <property type="evidence" value="ECO:0007669"/>
    <property type="project" value="TreeGrafter"/>
</dbReference>
<evidence type="ECO:0000259" key="3">
    <source>
        <dbReference type="Pfam" id="PF09186"/>
    </source>
</evidence>
<evidence type="ECO:0000313" key="5">
    <source>
        <dbReference type="Proteomes" id="UP000187344"/>
    </source>
</evidence>
<keyword evidence="5" id="KW-1185">Reference proteome</keyword>
<name>A0A1R0FB52_9HYPH</name>
<dbReference type="OrthoDB" id="9813771at2"/>
<dbReference type="InterPro" id="IPR020568">
    <property type="entry name" value="Ribosomal_Su5_D2-typ_SF"/>
</dbReference>
<dbReference type="InterPro" id="IPR001498">
    <property type="entry name" value="Impact_N"/>
</dbReference>
<protein>
    <submittedName>
        <fullName evidence="4">Uncharacterized protein, YigZ family</fullName>
    </submittedName>
</protein>
<dbReference type="GO" id="GO:0032561">
    <property type="term" value="F:guanyl ribonucleotide binding"/>
    <property type="evidence" value="ECO:0007669"/>
    <property type="project" value="UniProtKB-ARBA"/>
</dbReference>
<dbReference type="GO" id="GO:0005737">
    <property type="term" value="C:cytoplasm"/>
    <property type="evidence" value="ECO:0007669"/>
    <property type="project" value="TreeGrafter"/>
</dbReference>
<dbReference type="GeneID" id="92991178"/>
<comment type="similarity">
    <text evidence="1">Belongs to the IMPACT family.</text>
</comment>
<evidence type="ECO:0000256" key="1">
    <source>
        <dbReference type="ARBA" id="ARBA00007665"/>
    </source>
</evidence>
<comment type="caution">
    <text evidence="4">The sequence shown here is derived from an EMBL/GenBank/DDBJ whole genome shotgun (WGS) entry which is preliminary data.</text>
</comment>
<gene>
    <name evidence="4" type="ORF">PEB0149_016620</name>
</gene>
<dbReference type="SUPFAM" id="SSF54980">
    <property type="entry name" value="EF-G C-terminal domain-like"/>
    <property type="match status" value="1"/>
</dbReference>